<dbReference type="Proteomes" id="UP000046392">
    <property type="component" value="Unplaced"/>
</dbReference>
<protein>
    <submittedName>
        <fullName evidence="2">F-box domain-containing protein</fullName>
    </submittedName>
</protein>
<accession>A0A0N5BTI2</accession>
<dbReference type="WBParaSite" id="SPAL_0000916500.1">
    <property type="protein sequence ID" value="SPAL_0000916500.1"/>
    <property type="gene ID" value="SPAL_0000916500"/>
</dbReference>
<sequence>MEDNVKGNILFELLQINLIRKQIIKHIPSFSDMNNLVDVCKFMKCDLEKEKIERKMFSYPDYQGVLITYDEGYDAVPVVPELSILDILGGADSKDLRNRSRTFFGETLLRGNRVTYFIDLLIEEWREEDHVSLVKELAEALNLNCTTRNDVKNLKFKFRFPVNVGCIVLDALNYMKHDNITRISLPVDCFTCPPNKYSMINGNIFNGFPNLTELFLTCSSSNKNYYDLIHHKDTFKRFVQQFSTVKNPTIFFSSLRHDDAMYANELYEIISIIRMYDVKVKLRINNKCSRFKGECENCIDTMGFFSPVKQYIATAFDTVYNHKELLHTVGILETFENLSELHLEVGLDNIDNNFITSGSQQFRGFGLRKLNNLKSVKLDCDEETFDCYDSDILNLFYQLFEFTCSMMPRSVEVLQLENVPDMNDVTAKMITEYMPNIKLLKINCLTYRESDSLDNFTKLECLISCDYCPIRIPKTLKLLAYAQYEWSVKPDDIISTDNLIKSYYEKFTKRITDGKNRYILFNDVCNWHLYKCAIQKYFCRGF</sequence>
<evidence type="ECO:0000313" key="1">
    <source>
        <dbReference type="Proteomes" id="UP000046392"/>
    </source>
</evidence>
<organism evidence="1 2">
    <name type="scientific">Strongyloides papillosus</name>
    <name type="common">Intestinal threadworm</name>
    <dbReference type="NCBI Taxonomy" id="174720"/>
    <lineage>
        <taxon>Eukaryota</taxon>
        <taxon>Metazoa</taxon>
        <taxon>Ecdysozoa</taxon>
        <taxon>Nematoda</taxon>
        <taxon>Chromadorea</taxon>
        <taxon>Rhabditida</taxon>
        <taxon>Tylenchina</taxon>
        <taxon>Panagrolaimomorpha</taxon>
        <taxon>Strongyloidoidea</taxon>
        <taxon>Strongyloididae</taxon>
        <taxon>Strongyloides</taxon>
    </lineage>
</organism>
<dbReference type="AlphaFoldDB" id="A0A0N5BTI2"/>
<evidence type="ECO:0000313" key="2">
    <source>
        <dbReference type="WBParaSite" id="SPAL_0000916500.1"/>
    </source>
</evidence>
<name>A0A0N5BTI2_STREA</name>
<keyword evidence="1" id="KW-1185">Reference proteome</keyword>
<proteinExistence type="predicted"/>
<reference evidence="2" key="1">
    <citation type="submission" date="2017-02" db="UniProtKB">
        <authorList>
            <consortium name="WormBaseParasite"/>
        </authorList>
    </citation>
    <scope>IDENTIFICATION</scope>
</reference>